<proteinExistence type="predicted"/>
<dbReference type="Gene3D" id="2.60.40.10">
    <property type="entry name" value="Immunoglobulins"/>
    <property type="match status" value="1"/>
</dbReference>
<dbReference type="InterPro" id="IPR036179">
    <property type="entry name" value="Ig-like_dom_sf"/>
</dbReference>
<dbReference type="Gene3D" id="3.80.10.10">
    <property type="entry name" value="Ribonuclease Inhibitor"/>
    <property type="match status" value="1"/>
</dbReference>
<dbReference type="Pfam" id="PF18962">
    <property type="entry name" value="Por_Secre_tail"/>
    <property type="match status" value="1"/>
</dbReference>
<accession>A0A7X8SKW9</accession>
<dbReference type="PANTHER" id="PTHR48051:SF1">
    <property type="entry name" value="RAS SUPPRESSOR PROTEIN 1"/>
    <property type="match status" value="1"/>
</dbReference>
<dbReference type="PANTHER" id="PTHR48051">
    <property type="match status" value="1"/>
</dbReference>
<dbReference type="Proteomes" id="UP000585050">
    <property type="component" value="Unassembled WGS sequence"/>
</dbReference>
<keyword evidence="1" id="KW-0433">Leucine-rich repeat</keyword>
<dbReference type="InterPro" id="IPR013783">
    <property type="entry name" value="Ig-like_fold"/>
</dbReference>
<dbReference type="Gene3D" id="2.60.40.2700">
    <property type="match status" value="1"/>
</dbReference>
<evidence type="ECO:0000256" key="4">
    <source>
        <dbReference type="ARBA" id="ARBA00023157"/>
    </source>
</evidence>
<dbReference type="SUPFAM" id="SSF48726">
    <property type="entry name" value="Immunoglobulin"/>
    <property type="match status" value="1"/>
</dbReference>
<dbReference type="InterPro" id="IPR032675">
    <property type="entry name" value="LRR_dom_sf"/>
</dbReference>
<dbReference type="InterPro" id="IPR007110">
    <property type="entry name" value="Ig-like_dom"/>
</dbReference>
<name>A0A7X8SKW9_9BACT</name>
<keyword evidence="7" id="KW-1185">Reference proteome</keyword>
<dbReference type="EMBL" id="JABAIL010000003">
    <property type="protein sequence ID" value="NLR91988.1"/>
    <property type="molecule type" value="Genomic_DNA"/>
</dbReference>
<keyword evidence="3" id="KW-0677">Repeat</keyword>
<evidence type="ECO:0000256" key="3">
    <source>
        <dbReference type="ARBA" id="ARBA00022737"/>
    </source>
</evidence>
<keyword evidence="2" id="KW-0732">Signal</keyword>
<sequence>MSDLLKLNLVLSLIYYPKMLLSTKDDFSQFISLSFKFIIVFIVINGAQSMGQTVTNLSHNNNTYINNSTLSWSLEGNGLDVSEDDFQVLKNDTQTSDVTISVNTVSTGTEFAIDVTISSELVHGDSYKLRANINENTYIASNNYKIDSEPPTFSTVVISTDNDSDGTQIEDGNIVLINATFSESISSITATLDGQDMSVAGQDDGSYNITIQISPIPNDLSGAEATFEININDQAGNYAITSATTNNSRVYYADSEMSVITFDNTISAPSTEHFCSNSIEINLVGSEVNPSDISPEVTSVTYQWESNHNNNGWSDISGATSKDYYINTLDDDGDYEFRRKVIADGEDFHSNEVDITVQNVDNYVVNLFPSDATYPTSLSTPIDLSTDVESDEVTLTCSGPSVRENQFFPNEAGVGQHTVTYRLEDENCSKEYTKVFHVYDEGNTLNLGSSKCSNSDDIVLSTHSSLTGFEDYTIDRYEGTGLSSDGLSFVPSSIFSDDITSGTQKNITITAYFEDASGTVVDSVKHNFYVVKTANVALNLPSVKRYFYSDDVSFLVTATIDNEDLSDGYYFLDDTYISTGSYTINPSTLELGEHTIRYDYITDNDCVIQINKQIEIVERPTSSLVLLNGSYCSSESAQDITLVDELPLPFSQYTFQNFTVNDIETNSFTPANYVSADLPYESSTDVVIKAHFTYPNTTIIDSIVYQTTVFKESVLSFSPDLDTVFVTNDTDEFHLELRVNGENDNTATILQNNSIIGNAEYVFLPRNEGNGTYNFEGRFTGSSYCEIAKNLVIVVTDPPPVFIPIVDEDSIALKNLYDELNITYDASTAIQTWPYYSSNEDGRVTELLLYGINNLRELPDEINQLRDLEIIKAYNSDLETLSDSIWTLPNLWFLDVSNNRLRDEDLLRVNELDSLRTFFFHHNDLDQVPNLAGLNNLMHVLGSHNNIQSLTNQLDNCNALRILDLSYNNISEIDDFITGKSELNHLNLSHNTLDGWAINIPDQLQTIDLSNNRLSTIVSLPTESQINVSYNRLFFDELEKLTSSDMNYASQSSITSFVDQKVVKGNDYTYNLENTIEGVVYQWFKEDQLVGTSLSISNFQLDDIGTYQCKATHSDWDNLEFDVLTLTLSMNCSIDESFEISSSRHSWFCNDEDISIQLLANPYDTTYTYSWYKDNVLIDDSENYAYTAFEEGTYKVKVINNEGCSSYSNSFTVLKNDSIATPQISFSDRKILIANLDTLNSYIWYHEDQMFNDTSQVIYPHALGEYTVIAVDSNGCEKSSSILSITDNDQVTSATANSIASIKVYPNPTSNTITLESAQQIKQITVFDIYGRTVLMQDHLFQTLTIDVTSLVNGMYIGEILDFNGVMTSIKFQKE</sequence>
<evidence type="ECO:0000256" key="2">
    <source>
        <dbReference type="ARBA" id="ARBA00022729"/>
    </source>
</evidence>
<evidence type="ECO:0000313" key="7">
    <source>
        <dbReference type="Proteomes" id="UP000585050"/>
    </source>
</evidence>
<dbReference type="PROSITE" id="PS50835">
    <property type="entry name" value="IG_LIKE"/>
    <property type="match status" value="1"/>
</dbReference>
<reference evidence="6 7" key="1">
    <citation type="submission" date="2020-04" db="EMBL/GenBank/DDBJ databases">
        <title>Flammeovirga sp. SR4, a novel species isolated from seawater.</title>
        <authorList>
            <person name="Wang X."/>
        </authorList>
    </citation>
    <scope>NUCLEOTIDE SEQUENCE [LARGE SCALE GENOMIC DNA]</scope>
    <source>
        <strain evidence="6 7">SR4</strain>
    </source>
</reference>
<dbReference type="SUPFAM" id="SSF52058">
    <property type="entry name" value="L domain-like"/>
    <property type="match status" value="1"/>
</dbReference>
<dbReference type="GO" id="GO:0005737">
    <property type="term" value="C:cytoplasm"/>
    <property type="evidence" value="ECO:0007669"/>
    <property type="project" value="TreeGrafter"/>
</dbReference>
<gene>
    <name evidence="6" type="ORF">HGP29_12255</name>
</gene>
<dbReference type="InterPro" id="IPR026444">
    <property type="entry name" value="Secre_tail"/>
</dbReference>
<dbReference type="RefSeq" id="WP_168882696.1">
    <property type="nucleotide sequence ID" value="NZ_JABAIL010000003.1"/>
</dbReference>
<keyword evidence="4" id="KW-1015">Disulfide bond</keyword>
<dbReference type="NCBIfam" id="TIGR04183">
    <property type="entry name" value="Por_Secre_tail"/>
    <property type="match status" value="1"/>
</dbReference>
<evidence type="ECO:0000259" key="5">
    <source>
        <dbReference type="PROSITE" id="PS50835"/>
    </source>
</evidence>
<protein>
    <submittedName>
        <fullName evidence="6">T9SS type A sorting domain-containing protein</fullName>
    </submittedName>
</protein>
<dbReference type="PROSITE" id="PS51450">
    <property type="entry name" value="LRR"/>
    <property type="match status" value="2"/>
</dbReference>
<evidence type="ECO:0000256" key="1">
    <source>
        <dbReference type="ARBA" id="ARBA00022614"/>
    </source>
</evidence>
<evidence type="ECO:0000313" key="6">
    <source>
        <dbReference type="EMBL" id="NLR91988.1"/>
    </source>
</evidence>
<comment type="caution">
    <text evidence="6">The sequence shown here is derived from an EMBL/GenBank/DDBJ whole genome shotgun (WGS) entry which is preliminary data.</text>
</comment>
<dbReference type="InterPro" id="IPR001611">
    <property type="entry name" value="Leu-rich_rpt"/>
</dbReference>
<organism evidence="6 7">
    <name type="scientific">Flammeovirga agarivorans</name>
    <dbReference type="NCBI Taxonomy" id="2726742"/>
    <lineage>
        <taxon>Bacteria</taxon>
        <taxon>Pseudomonadati</taxon>
        <taxon>Bacteroidota</taxon>
        <taxon>Cytophagia</taxon>
        <taxon>Cytophagales</taxon>
        <taxon>Flammeovirgaceae</taxon>
        <taxon>Flammeovirga</taxon>
    </lineage>
</organism>
<dbReference type="InterPro" id="IPR050216">
    <property type="entry name" value="LRR_domain-containing"/>
</dbReference>
<feature type="domain" description="Ig-like" evidence="5">
    <location>
        <begin position="1081"/>
        <end position="1129"/>
    </location>
</feature>